<feature type="binding site" evidence="10">
    <location>
        <begin position="15"/>
        <end position="18"/>
    </location>
    <ligand>
        <name>5-methyltetrahydropteroyltri-L-glutamate</name>
        <dbReference type="ChEBI" id="CHEBI:58207"/>
    </ligand>
</feature>
<evidence type="ECO:0000256" key="6">
    <source>
        <dbReference type="ARBA" id="ARBA00022679"/>
    </source>
</evidence>
<proteinExistence type="inferred from homology"/>
<feature type="domain" description="Cobalamin-independent methionine synthase MetE C-terminal/archaeal" evidence="14">
    <location>
        <begin position="434"/>
        <end position="756"/>
    </location>
</feature>
<keyword evidence="8 10" id="KW-0862">Zinc</keyword>
<dbReference type="EMBL" id="MFIX01000223">
    <property type="protein sequence ID" value="OGG01135.1"/>
    <property type="molecule type" value="Genomic_DNA"/>
</dbReference>
<dbReference type="CDD" id="cd03312">
    <property type="entry name" value="CIMS_N_terminal_like"/>
    <property type="match status" value="1"/>
</dbReference>
<sequence length="776" mass="86180">MRSSIQGFPRIGAQRELKFAQEAFWRGETDRAELERSAAALRAENFRFLKSAGLDLIPAGDFSFYDKILDTCCMVGAVPERFPFRGGNIGLDEYFAMARGARSKSGNIKPLSMLKWFNTNYHYLVPEFSRGMRFKLTDRSILNLTDEALAAGINAMPVLAGPLSFLLLGRPEEGLDSLSLLEGLLPVYQEVVGSLAARGVKWIQLDEPCFAGTVQEQARKALGQAYAVLSKAAGETKIVVQTYFDHVGENYDTLAALPVAGLGLDFIHGPENLELLRGKGWPKDKTLIAGVVEGRNIWACDPDKALALIGQLKDLAGESNLVLSTSCSLMHVPVSTEGEKKLPPEVLGSMAFAKEKVRELVALARTAAGSPAPEDEKLLAAARQTHGTLKKSPLKHVPAVRKRLAALADKDFRRQAEYAERRKLQDKVLGLPLFPTTTIGSFPQTGEVRRLRARWKKGELTEVQYKEEIRKSIAALVAKQEQLGVDVLVHGEFERNDMVEYFGEQLEGYYFTANGWVLSYGSRCVKPPVIYGDVSRRGPMTVEWSSYAQSLTDRPMKGMLTGPVTMLNWSFVRNDIPRQEVCRQLALAIRDEVADLEKAGIKVIQIDEPALREGLPLQPDKQPVYLNWAVDAFRLASGGARPRTQIHSHMCYSDFNTIYDQIIAMDADAISIENSRAGGRLLKVFKEREYPNGIGPGVWDIHSPLVPSEEEIVNHLRGVLKYLPAESVWVNPDCGLKTRGWEEVNASLVNLVGASRKLRREYAGRDSRRSQEPNEP</sequence>
<comment type="caution">
    <text evidence="16">The sequence shown here is derived from an EMBL/GenBank/DDBJ whole genome shotgun (WGS) entry which is preliminary data.</text>
</comment>
<feature type="binding site" evidence="10">
    <location>
        <position position="649"/>
    </location>
    <ligand>
        <name>Zn(2+)</name>
        <dbReference type="ChEBI" id="CHEBI:29105"/>
        <note>catalytic</note>
    </ligand>
</feature>
<feature type="binding site" evidence="10">
    <location>
        <position position="673"/>
    </location>
    <ligand>
        <name>Zn(2+)</name>
        <dbReference type="ChEBI" id="CHEBI:29105"/>
        <note>catalytic</note>
    </ligand>
</feature>
<feature type="binding site" evidence="12">
    <location>
        <position position="649"/>
    </location>
    <ligand>
        <name>Zn(2+)</name>
        <dbReference type="ChEBI" id="CHEBI:29105"/>
        <label>1</label>
        <note>catalytic</note>
    </ligand>
</feature>
<dbReference type="HAMAP" id="MF_00172">
    <property type="entry name" value="Meth_synth"/>
    <property type="match status" value="1"/>
</dbReference>
<evidence type="ECO:0000256" key="9">
    <source>
        <dbReference type="ARBA" id="ARBA00023167"/>
    </source>
</evidence>
<protein>
    <recommendedName>
        <fullName evidence="10">5-methyltetrahydropteroyltriglutamate--homocysteine methyltransferase</fullName>
        <ecNumber evidence="10">2.1.1.14</ecNumber>
    </recommendedName>
    <alternativeName>
        <fullName evidence="10">Cobalamin-independent methionine synthase</fullName>
    </alternativeName>
    <alternativeName>
        <fullName evidence="10">Methionine synthase, vitamin-B12 independent isozyme</fullName>
    </alternativeName>
</protein>
<feature type="binding site" evidence="10 11">
    <location>
        <begin position="523"/>
        <end position="524"/>
    </location>
    <ligand>
        <name>5-methyltetrahydropteroyltri-L-glutamate</name>
        <dbReference type="ChEBI" id="CHEBI:58207"/>
    </ligand>
</feature>
<feature type="binding site" evidence="10 11">
    <location>
        <begin position="439"/>
        <end position="441"/>
    </location>
    <ligand>
        <name>L-methionine</name>
        <dbReference type="ChEBI" id="CHEBI:57844"/>
    </ligand>
</feature>
<accession>A0A1F5YLW0</accession>
<feature type="binding site" evidence="10">
    <location>
        <position position="613"/>
    </location>
    <ligand>
        <name>5-methyltetrahydropteroyltri-L-glutamate</name>
        <dbReference type="ChEBI" id="CHEBI:58207"/>
    </ligand>
</feature>
<name>A0A1F5YLW0_9BACT</name>
<comment type="similarity">
    <text evidence="3 10">Belongs to the vitamin-B12 independent methionine synthase family.</text>
</comment>
<reference evidence="16 17" key="1">
    <citation type="journal article" date="2016" name="Nat. Commun.">
        <title>Thousands of microbial genomes shed light on interconnected biogeochemical processes in an aquifer system.</title>
        <authorList>
            <person name="Anantharaman K."/>
            <person name="Brown C.T."/>
            <person name="Hug L.A."/>
            <person name="Sharon I."/>
            <person name="Castelle C.J."/>
            <person name="Probst A.J."/>
            <person name="Thomas B.C."/>
            <person name="Singh A."/>
            <person name="Wilkins M.J."/>
            <person name="Karaoz U."/>
            <person name="Brodie E.L."/>
            <person name="Williams K.H."/>
            <person name="Hubbard S.S."/>
            <person name="Banfield J.F."/>
        </authorList>
    </citation>
    <scope>NUCLEOTIDE SEQUENCE [LARGE SCALE GENOMIC DNA]</scope>
</reference>
<dbReference type="PANTHER" id="PTHR30519">
    <property type="entry name" value="5-METHYLTETRAHYDROPTEROYLTRIGLUTAMATE--HOMOCYSTEINE METHYLTRANSFERASE"/>
    <property type="match status" value="1"/>
</dbReference>
<evidence type="ECO:0000256" key="3">
    <source>
        <dbReference type="ARBA" id="ARBA00009553"/>
    </source>
</evidence>
<keyword evidence="4 10" id="KW-0489">Methyltransferase</keyword>
<evidence type="ECO:0000256" key="13">
    <source>
        <dbReference type="PIRSR" id="PIRSR000382-3"/>
    </source>
</evidence>
<keyword evidence="9 10" id="KW-0486">Methionine biosynthesis</keyword>
<feature type="binding site" evidence="10">
    <location>
        <position position="651"/>
    </location>
    <ligand>
        <name>Zn(2+)</name>
        <dbReference type="ChEBI" id="CHEBI:29105"/>
        <note>catalytic</note>
    </ligand>
</feature>
<feature type="binding site" evidence="10 11">
    <location>
        <position position="607"/>
    </location>
    <ligand>
        <name>L-methionine</name>
        <dbReference type="ChEBI" id="CHEBI:57844"/>
    </ligand>
</feature>
<organism evidence="16 17">
    <name type="scientific">Candidatus Glassbacteria bacterium RIFCSPLOWO2_12_FULL_58_11</name>
    <dbReference type="NCBI Taxonomy" id="1817867"/>
    <lineage>
        <taxon>Bacteria</taxon>
        <taxon>Candidatus Glassiibacteriota</taxon>
    </lineage>
</organism>
<feature type="binding site" evidence="10">
    <location>
        <position position="115"/>
    </location>
    <ligand>
        <name>5-methyltetrahydropteroyltri-L-glutamate</name>
        <dbReference type="ChEBI" id="CHEBI:58207"/>
    </ligand>
</feature>
<comment type="catalytic activity">
    <reaction evidence="10">
        <text>5-methyltetrahydropteroyltri-L-glutamate + L-homocysteine = tetrahydropteroyltri-L-glutamate + L-methionine</text>
        <dbReference type="Rhea" id="RHEA:21196"/>
        <dbReference type="ChEBI" id="CHEBI:57844"/>
        <dbReference type="ChEBI" id="CHEBI:58140"/>
        <dbReference type="ChEBI" id="CHEBI:58199"/>
        <dbReference type="ChEBI" id="CHEBI:58207"/>
        <dbReference type="EC" id="2.1.1.14"/>
    </reaction>
</comment>
<feature type="binding site" evidence="11">
    <location>
        <position position="18"/>
    </location>
    <ligand>
        <name>5-methyltetrahydropteroyltri-L-glutamate</name>
        <dbReference type="ChEBI" id="CHEBI:58207"/>
    </ligand>
</feature>
<dbReference type="GO" id="GO:0009086">
    <property type="term" value="P:methionine biosynthetic process"/>
    <property type="evidence" value="ECO:0007669"/>
    <property type="project" value="UniProtKB-UniRule"/>
</dbReference>
<dbReference type="InterPro" id="IPR038071">
    <property type="entry name" value="UROD/MetE-like_sf"/>
</dbReference>
<keyword evidence="7 10" id="KW-0479">Metal-binding</keyword>
<evidence type="ECO:0000256" key="11">
    <source>
        <dbReference type="PIRSR" id="PIRSR000382-1"/>
    </source>
</evidence>
<feature type="binding site" evidence="10 11">
    <location>
        <position position="607"/>
    </location>
    <ligand>
        <name>L-homocysteine</name>
        <dbReference type="ChEBI" id="CHEBI:58199"/>
    </ligand>
</feature>
<dbReference type="GO" id="GO:0032259">
    <property type="term" value="P:methylation"/>
    <property type="evidence" value="ECO:0007669"/>
    <property type="project" value="UniProtKB-KW"/>
</dbReference>
<comment type="cofactor">
    <cofactor evidence="10">
        <name>Zn(2+)</name>
        <dbReference type="ChEBI" id="CHEBI:29105"/>
    </cofactor>
    <text evidence="10">Binds 1 zinc ion per subunit.</text>
</comment>
<feature type="binding site" evidence="10 11">
    <location>
        <begin position="439"/>
        <end position="441"/>
    </location>
    <ligand>
        <name>L-homocysteine</name>
        <dbReference type="ChEBI" id="CHEBI:58199"/>
    </ligand>
</feature>
<dbReference type="InterPro" id="IPR006276">
    <property type="entry name" value="Cobalamin-indep_Met_synthase"/>
</dbReference>
<evidence type="ECO:0000259" key="14">
    <source>
        <dbReference type="Pfam" id="PF01717"/>
    </source>
</evidence>
<evidence type="ECO:0000256" key="8">
    <source>
        <dbReference type="ARBA" id="ARBA00022833"/>
    </source>
</evidence>
<comment type="cofactor">
    <cofactor evidence="12">
        <name>Zn(2+)</name>
        <dbReference type="ChEBI" id="CHEBI:29105"/>
    </cofactor>
    <text evidence="12">Binds 2 Zn(2+) ions per subunit.</text>
</comment>
<feature type="binding site" evidence="12">
    <location>
        <position position="734"/>
    </location>
    <ligand>
        <name>Zn(2+)</name>
        <dbReference type="ChEBI" id="CHEBI:29105"/>
        <label>1</label>
        <note>catalytic</note>
    </ligand>
</feature>
<comment type="function">
    <text evidence="1 10">Catalyzes the transfer of a methyl group from 5-methyltetrahydrofolate to homocysteine resulting in methionine formation.</text>
</comment>
<dbReference type="InterPro" id="IPR013215">
    <property type="entry name" value="Cbl-indep_Met_Synth_N"/>
</dbReference>
<keyword evidence="6 10" id="KW-0808">Transferase</keyword>
<evidence type="ECO:0000256" key="7">
    <source>
        <dbReference type="ARBA" id="ARBA00022723"/>
    </source>
</evidence>
<feature type="active site" description="Proton donor" evidence="10 13">
    <location>
        <position position="702"/>
    </location>
</feature>
<dbReference type="Gene3D" id="3.20.20.210">
    <property type="match status" value="2"/>
</dbReference>
<evidence type="ECO:0000256" key="10">
    <source>
        <dbReference type="HAMAP-Rule" id="MF_00172"/>
    </source>
</evidence>
<dbReference type="AlphaFoldDB" id="A0A1F5YLW0"/>
<feature type="binding site" evidence="10 11">
    <location>
        <position position="569"/>
    </location>
    <ligand>
        <name>5-methyltetrahydropteroyltri-L-glutamate</name>
        <dbReference type="ChEBI" id="CHEBI:58207"/>
    </ligand>
</feature>
<dbReference type="STRING" id="1817867.A3F83_13465"/>
<feature type="binding site" evidence="12">
    <location>
        <position position="651"/>
    </location>
    <ligand>
        <name>Zn(2+)</name>
        <dbReference type="ChEBI" id="CHEBI:29105"/>
        <label>1</label>
        <note>catalytic</note>
    </ligand>
</feature>
<feature type="binding site" evidence="10">
    <location>
        <position position="734"/>
    </location>
    <ligand>
        <name>Zn(2+)</name>
        <dbReference type="ChEBI" id="CHEBI:29105"/>
        <note>catalytic</note>
    </ligand>
</feature>
<feature type="binding site" evidence="10 11">
    <location>
        <position position="492"/>
    </location>
    <ligand>
        <name>L-methionine</name>
        <dbReference type="ChEBI" id="CHEBI:57844"/>
    </ligand>
</feature>
<feature type="binding site" evidence="12">
    <location>
        <position position="673"/>
    </location>
    <ligand>
        <name>Zn(2+)</name>
        <dbReference type="ChEBI" id="CHEBI:29105"/>
        <label>1</label>
        <note>catalytic</note>
    </ligand>
</feature>
<dbReference type="EC" id="2.1.1.14" evidence="10"/>
<dbReference type="NCBIfam" id="TIGR01371">
    <property type="entry name" value="met_syn_B12ind"/>
    <property type="match status" value="1"/>
</dbReference>
<evidence type="ECO:0000256" key="12">
    <source>
        <dbReference type="PIRSR" id="PIRSR000382-2"/>
    </source>
</evidence>
<dbReference type="Pfam" id="PF01717">
    <property type="entry name" value="Meth_synt_2"/>
    <property type="match status" value="1"/>
</dbReference>
<dbReference type="UniPathway" id="UPA00051">
    <property type="reaction ID" value="UER00082"/>
</dbReference>
<evidence type="ECO:0000256" key="2">
    <source>
        <dbReference type="ARBA" id="ARBA00004681"/>
    </source>
</evidence>
<dbReference type="NCBIfam" id="NF003556">
    <property type="entry name" value="PRK05222.1"/>
    <property type="match status" value="1"/>
</dbReference>
<comment type="pathway">
    <text evidence="2 10">Amino-acid biosynthesis; L-methionine biosynthesis via de novo pathway; L-methionine from L-homocysteine (MetE route): step 1/1.</text>
</comment>
<feature type="binding site" evidence="11">
    <location>
        <position position="120"/>
    </location>
    <ligand>
        <name>5-methyltetrahydropteroyltri-L-glutamate</name>
        <dbReference type="ChEBI" id="CHEBI:58207"/>
    </ligand>
</feature>
<gene>
    <name evidence="10" type="primary">metE</name>
    <name evidence="16" type="ORF">A3F83_13465</name>
</gene>
<evidence type="ECO:0000256" key="4">
    <source>
        <dbReference type="ARBA" id="ARBA00022603"/>
    </source>
</evidence>
<evidence type="ECO:0000259" key="15">
    <source>
        <dbReference type="Pfam" id="PF08267"/>
    </source>
</evidence>
<evidence type="ECO:0000256" key="1">
    <source>
        <dbReference type="ARBA" id="ARBA00002777"/>
    </source>
</evidence>
<dbReference type="PIRSF" id="PIRSF000382">
    <property type="entry name" value="MeTrfase_B12_ind"/>
    <property type="match status" value="1"/>
</dbReference>
<feature type="binding site" evidence="10">
    <location>
        <position position="492"/>
    </location>
    <ligand>
        <name>L-homocysteine</name>
        <dbReference type="ChEBI" id="CHEBI:58199"/>
    </ligand>
</feature>
<dbReference type="GO" id="GO:0003871">
    <property type="term" value="F:5-methyltetrahydropteroyltriglutamate-homocysteine S-methyltransferase activity"/>
    <property type="evidence" value="ECO:0007669"/>
    <property type="project" value="UniProtKB-UniRule"/>
</dbReference>
<evidence type="ECO:0000313" key="17">
    <source>
        <dbReference type="Proteomes" id="UP000179129"/>
    </source>
</evidence>
<evidence type="ECO:0000256" key="5">
    <source>
        <dbReference type="ARBA" id="ARBA00022605"/>
    </source>
</evidence>
<dbReference type="Pfam" id="PF08267">
    <property type="entry name" value="Meth_synt_1"/>
    <property type="match status" value="1"/>
</dbReference>
<dbReference type="InterPro" id="IPR002629">
    <property type="entry name" value="Met_Synth_C/arc"/>
</dbReference>
<keyword evidence="5 10" id="KW-0028">Amino-acid biosynthesis</keyword>
<keyword evidence="10" id="KW-0677">Repeat</keyword>
<dbReference type="GO" id="GO:0008270">
    <property type="term" value="F:zinc ion binding"/>
    <property type="evidence" value="ECO:0007669"/>
    <property type="project" value="InterPro"/>
</dbReference>
<evidence type="ECO:0000313" key="16">
    <source>
        <dbReference type="EMBL" id="OGG01135.1"/>
    </source>
</evidence>
<dbReference type="SUPFAM" id="SSF51726">
    <property type="entry name" value="UROD/MetE-like"/>
    <property type="match status" value="2"/>
</dbReference>
<dbReference type="Proteomes" id="UP000179129">
    <property type="component" value="Unassembled WGS sequence"/>
</dbReference>
<dbReference type="CDD" id="cd03311">
    <property type="entry name" value="CIMS_C_terminal_like"/>
    <property type="match status" value="1"/>
</dbReference>
<feature type="domain" description="Cobalamin-independent methionine synthase MetE N-terminal" evidence="15">
    <location>
        <begin position="3"/>
        <end position="314"/>
    </location>
</feature>